<sequence length="253" mass="28293">MMMDGDGRVDWNVCFSIYCWLLWKSRCSKVLDVDHVERESILERGNRLVDDCGIAFGVQQQRLPTETSYTQQWGGSRRGWIMGNVDAAVNPSDGSVAVGGVFRDDSGFWLSGFSRRIGRCSVLIVELLAVRDGLRHAWELGFRYIELETDNKEVANICNGSSKTLARSALVEAIHELRQRKWQTCISHVCREKNEVADKLACLGKQQSLKGVMFVVPPDVVIDLVDDEQRSWGMRLLVAASTSSHCRGVDPGG</sequence>
<dbReference type="InterPro" id="IPR002156">
    <property type="entry name" value="RNaseH_domain"/>
</dbReference>
<dbReference type="InterPro" id="IPR053151">
    <property type="entry name" value="RNase_H-like"/>
</dbReference>
<organism evidence="2 3">
    <name type="scientific">Hibiscus sabdariffa</name>
    <name type="common">roselle</name>
    <dbReference type="NCBI Taxonomy" id="183260"/>
    <lineage>
        <taxon>Eukaryota</taxon>
        <taxon>Viridiplantae</taxon>
        <taxon>Streptophyta</taxon>
        <taxon>Embryophyta</taxon>
        <taxon>Tracheophyta</taxon>
        <taxon>Spermatophyta</taxon>
        <taxon>Magnoliopsida</taxon>
        <taxon>eudicotyledons</taxon>
        <taxon>Gunneridae</taxon>
        <taxon>Pentapetalae</taxon>
        <taxon>rosids</taxon>
        <taxon>malvids</taxon>
        <taxon>Malvales</taxon>
        <taxon>Malvaceae</taxon>
        <taxon>Malvoideae</taxon>
        <taxon>Hibiscus</taxon>
    </lineage>
</organism>
<dbReference type="Gene3D" id="3.30.420.10">
    <property type="entry name" value="Ribonuclease H-like superfamily/Ribonuclease H"/>
    <property type="match status" value="1"/>
</dbReference>
<dbReference type="SUPFAM" id="SSF53098">
    <property type="entry name" value="Ribonuclease H-like"/>
    <property type="match status" value="1"/>
</dbReference>
<reference evidence="2 3" key="1">
    <citation type="journal article" date="2024" name="G3 (Bethesda)">
        <title>Genome assembly of Hibiscus sabdariffa L. provides insights into metabolisms of medicinal natural products.</title>
        <authorList>
            <person name="Kim T."/>
        </authorList>
    </citation>
    <scope>NUCLEOTIDE SEQUENCE [LARGE SCALE GENOMIC DNA]</scope>
    <source>
        <strain evidence="2">TK-2024</strain>
        <tissue evidence="2">Old leaves</tissue>
    </source>
</reference>
<protein>
    <recommendedName>
        <fullName evidence="1">RNase H type-1 domain-containing protein</fullName>
    </recommendedName>
</protein>
<name>A0ABR2S2U8_9ROSI</name>
<evidence type="ECO:0000313" key="3">
    <source>
        <dbReference type="Proteomes" id="UP001396334"/>
    </source>
</evidence>
<evidence type="ECO:0000259" key="1">
    <source>
        <dbReference type="PROSITE" id="PS50879"/>
    </source>
</evidence>
<dbReference type="InterPro" id="IPR036397">
    <property type="entry name" value="RNaseH_sf"/>
</dbReference>
<dbReference type="EMBL" id="JBBPBN010000017">
    <property type="protein sequence ID" value="KAK9019570.1"/>
    <property type="molecule type" value="Genomic_DNA"/>
</dbReference>
<evidence type="ECO:0000313" key="2">
    <source>
        <dbReference type="EMBL" id="KAK9019570.1"/>
    </source>
</evidence>
<keyword evidence="3" id="KW-1185">Reference proteome</keyword>
<dbReference type="Pfam" id="PF13456">
    <property type="entry name" value="RVT_3"/>
    <property type="match status" value="1"/>
</dbReference>
<proteinExistence type="predicted"/>
<accession>A0ABR2S2U8</accession>
<feature type="domain" description="RNase H type-1" evidence="1">
    <location>
        <begin position="84"/>
        <end position="206"/>
    </location>
</feature>
<dbReference type="Proteomes" id="UP001396334">
    <property type="component" value="Unassembled WGS sequence"/>
</dbReference>
<dbReference type="InterPro" id="IPR012337">
    <property type="entry name" value="RNaseH-like_sf"/>
</dbReference>
<gene>
    <name evidence="2" type="ORF">V6N11_054088</name>
</gene>
<dbReference type="PANTHER" id="PTHR47723">
    <property type="entry name" value="OS05G0353850 PROTEIN"/>
    <property type="match status" value="1"/>
</dbReference>
<dbReference type="CDD" id="cd06222">
    <property type="entry name" value="RNase_H_like"/>
    <property type="match status" value="1"/>
</dbReference>
<dbReference type="PANTHER" id="PTHR47723:SF13">
    <property type="entry name" value="PUTATIVE-RELATED"/>
    <property type="match status" value="1"/>
</dbReference>
<dbReference type="PROSITE" id="PS50879">
    <property type="entry name" value="RNASE_H_1"/>
    <property type="match status" value="1"/>
</dbReference>
<comment type="caution">
    <text evidence="2">The sequence shown here is derived from an EMBL/GenBank/DDBJ whole genome shotgun (WGS) entry which is preliminary data.</text>
</comment>
<dbReference type="InterPro" id="IPR044730">
    <property type="entry name" value="RNase_H-like_dom_plant"/>
</dbReference>